<sequence length="95" mass="10494">MDPNNPSIIMDYLASGQLHVVGTDNCTFTSKQKAVGRHDFSRIPNGVNGIEDRMSIVWDKGVHTGKIDPMKFVRITSSSAAKLFNIYPQKVSNAK</sequence>
<comment type="caution">
    <text evidence="2">The sequence shown here is derived from an EMBL/GenBank/DDBJ whole genome shotgun (WGS) entry which is preliminary data.</text>
</comment>
<dbReference type="PANTHER" id="PTHR11647">
    <property type="entry name" value="HYDRANTOINASE/DIHYDROPYRIMIDINASE FAMILY MEMBER"/>
    <property type="match status" value="1"/>
</dbReference>
<evidence type="ECO:0000313" key="3">
    <source>
        <dbReference type="Proteomes" id="UP001608902"/>
    </source>
</evidence>
<gene>
    <name evidence="2" type="ORF">AB6A40_008482</name>
</gene>
<comment type="similarity">
    <text evidence="1">Belongs to the metallo-dependent hydrolases superfamily. Hydantoinase/dihydropyrimidinase family.</text>
</comment>
<evidence type="ECO:0000256" key="1">
    <source>
        <dbReference type="ARBA" id="ARBA00008829"/>
    </source>
</evidence>
<reference evidence="2 3" key="1">
    <citation type="submission" date="2024-08" db="EMBL/GenBank/DDBJ databases">
        <title>Gnathostoma spinigerum genome.</title>
        <authorList>
            <person name="Gonzalez-Bertolin B."/>
            <person name="Monzon S."/>
            <person name="Zaballos A."/>
            <person name="Jimenez P."/>
            <person name="Dekumyoy P."/>
            <person name="Varona S."/>
            <person name="Cuesta I."/>
            <person name="Sumanam S."/>
            <person name="Adisakwattana P."/>
            <person name="Gasser R.B."/>
            <person name="Hernandez-Gonzalez A."/>
            <person name="Young N.D."/>
            <person name="Perteguer M.J."/>
        </authorList>
    </citation>
    <scope>NUCLEOTIDE SEQUENCE [LARGE SCALE GENOMIC DNA]</scope>
    <source>
        <strain evidence="2">AL3</strain>
        <tissue evidence="2">Liver</tissue>
    </source>
</reference>
<dbReference type="AlphaFoldDB" id="A0ABD6EP85"/>
<proteinExistence type="inferred from homology"/>
<evidence type="ECO:0000313" key="2">
    <source>
        <dbReference type="EMBL" id="MFH4981773.1"/>
    </source>
</evidence>
<protein>
    <submittedName>
        <fullName evidence="2">Uncharacterized protein</fullName>
    </submittedName>
</protein>
<dbReference type="FunFam" id="3.20.20.140:FF:000174">
    <property type="entry name" value="Dihydropyrimidinase-related protein 2"/>
    <property type="match status" value="1"/>
</dbReference>
<accession>A0ABD6EP85</accession>
<dbReference type="PANTHER" id="PTHR11647:SF1">
    <property type="entry name" value="COLLAPSIN RESPONSE MEDIATOR PROTEIN"/>
    <property type="match status" value="1"/>
</dbReference>
<dbReference type="Proteomes" id="UP001608902">
    <property type="component" value="Unassembled WGS sequence"/>
</dbReference>
<name>A0ABD6EP85_9BILA</name>
<dbReference type="InterPro" id="IPR032466">
    <property type="entry name" value="Metal_Hydrolase"/>
</dbReference>
<dbReference type="EMBL" id="JBGFUD010007846">
    <property type="protein sequence ID" value="MFH4981773.1"/>
    <property type="molecule type" value="Genomic_DNA"/>
</dbReference>
<dbReference type="SUPFAM" id="SSF51556">
    <property type="entry name" value="Metallo-dependent hydrolases"/>
    <property type="match status" value="1"/>
</dbReference>
<organism evidence="2 3">
    <name type="scientific">Gnathostoma spinigerum</name>
    <dbReference type="NCBI Taxonomy" id="75299"/>
    <lineage>
        <taxon>Eukaryota</taxon>
        <taxon>Metazoa</taxon>
        <taxon>Ecdysozoa</taxon>
        <taxon>Nematoda</taxon>
        <taxon>Chromadorea</taxon>
        <taxon>Rhabditida</taxon>
        <taxon>Spirurina</taxon>
        <taxon>Gnathostomatomorpha</taxon>
        <taxon>Gnathostomatoidea</taxon>
        <taxon>Gnathostomatidae</taxon>
        <taxon>Gnathostoma</taxon>
    </lineage>
</organism>
<dbReference type="InterPro" id="IPR050378">
    <property type="entry name" value="Metallo-dep_Hydrolases_sf"/>
</dbReference>
<dbReference type="Gene3D" id="3.20.20.140">
    <property type="entry name" value="Metal-dependent hydrolases"/>
    <property type="match status" value="1"/>
</dbReference>
<keyword evidence="3" id="KW-1185">Reference proteome</keyword>